<dbReference type="FunFam" id="1.10.3810.10:FF:000001">
    <property type="entry name" value="Penicillin-binding protein 1A"/>
    <property type="match status" value="1"/>
</dbReference>
<name>A4BQ59_9GAMM</name>
<dbReference type="SUPFAM" id="SSF56601">
    <property type="entry name" value="beta-lactamase/transpeptidase-like"/>
    <property type="match status" value="1"/>
</dbReference>
<dbReference type="GO" id="GO:0008955">
    <property type="term" value="F:peptidoglycan glycosyltransferase activity"/>
    <property type="evidence" value="ECO:0007669"/>
    <property type="project" value="UniProtKB-UniRule"/>
</dbReference>
<reference evidence="28 29" key="1">
    <citation type="submission" date="2006-02" db="EMBL/GenBank/DDBJ databases">
        <authorList>
            <person name="Waterbury J."/>
            <person name="Ferriera S."/>
            <person name="Johnson J."/>
            <person name="Kravitz S."/>
            <person name="Halpern A."/>
            <person name="Remington K."/>
            <person name="Beeson K."/>
            <person name="Tran B."/>
            <person name="Rogers Y.-H."/>
            <person name="Friedman R."/>
            <person name="Venter J.C."/>
        </authorList>
    </citation>
    <scope>NUCLEOTIDE SEQUENCE [LARGE SCALE GENOMIC DNA]</scope>
    <source>
        <strain evidence="28 29">Nb-231</strain>
    </source>
</reference>
<comment type="catalytic activity">
    <reaction evidence="21">
        <text>[GlcNAc-(1-&gt;4)-Mur2Ac(oyl-L-Ala-gamma-D-Glu-L-Lys-D-Ala-D-Ala)](n)-di-trans,octa-cis-undecaprenyl diphosphate + beta-D-GlcNAc-(1-&gt;4)-Mur2Ac(oyl-L-Ala-gamma-D-Glu-L-Lys-D-Ala-D-Ala)-di-trans,octa-cis-undecaprenyl diphosphate = [GlcNAc-(1-&gt;4)-Mur2Ac(oyl-L-Ala-gamma-D-Glu-L-Lys-D-Ala-D-Ala)](n+1)-di-trans,octa-cis-undecaprenyl diphosphate + di-trans,octa-cis-undecaprenyl diphosphate + H(+)</text>
        <dbReference type="Rhea" id="RHEA:23708"/>
        <dbReference type="Rhea" id="RHEA-COMP:9602"/>
        <dbReference type="Rhea" id="RHEA-COMP:9603"/>
        <dbReference type="ChEBI" id="CHEBI:15378"/>
        <dbReference type="ChEBI" id="CHEBI:58405"/>
        <dbReference type="ChEBI" id="CHEBI:60033"/>
        <dbReference type="ChEBI" id="CHEBI:78435"/>
        <dbReference type="EC" id="2.4.99.28"/>
    </reaction>
</comment>
<dbReference type="InterPro" id="IPR001264">
    <property type="entry name" value="Glyco_trans_51"/>
</dbReference>
<dbReference type="Gene3D" id="3.40.710.10">
    <property type="entry name" value="DD-peptidase/beta-lactamase superfamily"/>
    <property type="match status" value="1"/>
</dbReference>
<evidence type="ECO:0000313" key="29">
    <source>
        <dbReference type="Proteomes" id="UP000003374"/>
    </source>
</evidence>
<evidence type="ECO:0000256" key="7">
    <source>
        <dbReference type="ARBA" id="ARBA00022475"/>
    </source>
</evidence>
<evidence type="ECO:0000256" key="12">
    <source>
        <dbReference type="ARBA" id="ARBA00022801"/>
    </source>
</evidence>
<dbReference type="GO" id="GO:0008658">
    <property type="term" value="F:penicillin binding"/>
    <property type="evidence" value="ECO:0007669"/>
    <property type="project" value="UniProtKB-UniRule"/>
</dbReference>
<dbReference type="GO" id="GO:0009002">
    <property type="term" value="F:serine-type D-Ala-D-Ala carboxypeptidase activity"/>
    <property type="evidence" value="ECO:0007669"/>
    <property type="project" value="UniProtKB-EC"/>
</dbReference>
<evidence type="ECO:0000256" key="3">
    <source>
        <dbReference type="ARBA" id="ARBA00004752"/>
    </source>
</evidence>
<evidence type="ECO:0000256" key="15">
    <source>
        <dbReference type="ARBA" id="ARBA00023136"/>
    </source>
</evidence>
<dbReference type="GO" id="GO:0009274">
    <property type="term" value="C:peptidoglycan-based cell wall"/>
    <property type="evidence" value="ECO:0007669"/>
    <property type="project" value="UniProtKB-UniRule"/>
</dbReference>
<dbReference type="Pfam" id="PF14814">
    <property type="entry name" value="UB2H"/>
    <property type="match status" value="1"/>
</dbReference>
<evidence type="ECO:0000256" key="19">
    <source>
        <dbReference type="ARBA" id="ARBA00032454"/>
    </source>
</evidence>
<feature type="domain" description="Glycosyl transferase family 51" evidence="26">
    <location>
        <begin position="163"/>
        <end position="339"/>
    </location>
</feature>
<keyword evidence="14 23" id="KW-0573">Peptidoglycan synthesis</keyword>
<keyword evidence="16" id="KW-0046">Antibiotic resistance</keyword>
<dbReference type="PANTHER" id="PTHR32282:SF11">
    <property type="entry name" value="PENICILLIN-BINDING PROTEIN 1B"/>
    <property type="match status" value="1"/>
</dbReference>
<dbReference type="RefSeq" id="WP_005000202.1">
    <property type="nucleotide sequence ID" value="NZ_CH672427.1"/>
</dbReference>
<keyword evidence="29" id="KW-1185">Reference proteome</keyword>
<proteinExistence type="inferred from homology"/>
<keyword evidence="18 23" id="KW-0961">Cell wall biogenesis/degradation</keyword>
<keyword evidence="13 23" id="KW-0133">Cell shape</keyword>
<dbReference type="Pfam" id="PF00912">
    <property type="entry name" value="Transgly"/>
    <property type="match status" value="1"/>
</dbReference>
<gene>
    <name evidence="28" type="ORF">NB231_04875</name>
</gene>
<comment type="subcellular location">
    <subcellularLocation>
        <location evidence="2">Cell membrane</location>
    </subcellularLocation>
</comment>
<evidence type="ECO:0000256" key="22">
    <source>
        <dbReference type="NCBIfam" id="TIGR02071"/>
    </source>
</evidence>
<evidence type="ECO:0000256" key="16">
    <source>
        <dbReference type="ARBA" id="ARBA00023251"/>
    </source>
</evidence>
<keyword evidence="17" id="KW-0511">Multifunctional enzyme</keyword>
<organism evidence="28 29">
    <name type="scientific">Nitrococcus mobilis Nb-231</name>
    <dbReference type="NCBI Taxonomy" id="314278"/>
    <lineage>
        <taxon>Bacteria</taxon>
        <taxon>Pseudomonadati</taxon>
        <taxon>Pseudomonadota</taxon>
        <taxon>Gammaproteobacteria</taxon>
        <taxon>Chromatiales</taxon>
        <taxon>Ectothiorhodospiraceae</taxon>
        <taxon>Nitrococcus</taxon>
    </lineage>
</organism>
<dbReference type="UniPathway" id="UPA00219"/>
<evidence type="ECO:0000256" key="14">
    <source>
        <dbReference type="ARBA" id="ARBA00022984"/>
    </source>
</evidence>
<dbReference type="InterPro" id="IPR036950">
    <property type="entry name" value="PBP_transglycosylase"/>
</dbReference>
<dbReference type="InterPro" id="IPR050396">
    <property type="entry name" value="Glycosyltr_51/Transpeptidase"/>
</dbReference>
<evidence type="ECO:0000256" key="23">
    <source>
        <dbReference type="PIRNR" id="PIRNR002799"/>
    </source>
</evidence>
<comment type="similarity">
    <text evidence="5 23">In the N-terminal section; belongs to the glycosyltransferase 51 family.</text>
</comment>
<evidence type="ECO:0000256" key="1">
    <source>
        <dbReference type="ARBA" id="ARBA00002624"/>
    </source>
</evidence>
<dbReference type="InterPro" id="IPR011813">
    <property type="entry name" value="PBP_1b"/>
</dbReference>
<feature type="active site" description="Proton donor; for transglycosylase activity" evidence="24">
    <location>
        <position position="192"/>
    </location>
</feature>
<evidence type="ECO:0000259" key="27">
    <source>
        <dbReference type="Pfam" id="PF14814"/>
    </source>
</evidence>
<keyword evidence="10 23" id="KW-0328">Glycosyltransferase</keyword>
<dbReference type="STRING" id="314278.NB231_04875"/>
<evidence type="ECO:0000256" key="17">
    <source>
        <dbReference type="ARBA" id="ARBA00023268"/>
    </source>
</evidence>
<keyword evidence="9" id="KW-0645">Protease</keyword>
<evidence type="ECO:0000256" key="10">
    <source>
        <dbReference type="ARBA" id="ARBA00022676"/>
    </source>
</evidence>
<evidence type="ECO:0000256" key="20">
    <source>
        <dbReference type="ARBA" id="ARBA00034000"/>
    </source>
</evidence>
<comment type="pathway">
    <text evidence="3 23">Cell wall biogenesis; peptidoglycan biosynthesis.</text>
</comment>
<dbReference type="HOGENOM" id="CLU_006354_2_7_6"/>
<dbReference type="PANTHER" id="PTHR32282">
    <property type="entry name" value="BINDING PROTEIN TRANSPEPTIDASE, PUTATIVE-RELATED"/>
    <property type="match status" value="1"/>
</dbReference>
<dbReference type="GO" id="GO:0071555">
    <property type="term" value="P:cell wall organization"/>
    <property type="evidence" value="ECO:0007669"/>
    <property type="project" value="UniProtKB-UniRule"/>
</dbReference>
<dbReference type="SUPFAM" id="SSF53955">
    <property type="entry name" value="Lysozyme-like"/>
    <property type="match status" value="1"/>
</dbReference>
<dbReference type="Gene3D" id="1.10.3810.10">
    <property type="entry name" value="Biosynthetic peptidoglycan transglycosylase-like"/>
    <property type="match status" value="1"/>
</dbReference>
<evidence type="ECO:0000259" key="25">
    <source>
        <dbReference type="Pfam" id="PF00905"/>
    </source>
</evidence>
<dbReference type="Gene3D" id="3.30.2060.10">
    <property type="entry name" value="Penicillin-binding protein 1b domain"/>
    <property type="match status" value="1"/>
</dbReference>
<evidence type="ECO:0000313" key="28">
    <source>
        <dbReference type="EMBL" id="EAR22214.1"/>
    </source>
</evidence>
<evidence type="ECO:0000259" key="26">
    <source>
        <dbReference type="Pfam" id="PF00912"/>
    </source>
</evidence>
<dbReference type="GO" id="GO:0008360">
    <property type="term" value="P:regulation of cell shape"/>
    <property type="evidence" value="ECO:0007669"/>
    <property type="project" value="UniProtKB-UniRule"/>
</dbReference>
<dbReference type="InterPro" id="IPR012338">
    <property type="entry name" value="Beta-lactam/transpept-like"/>
</dbReference>
<accession>A4BQ59</accession>
<feature type="active site" description="Acyl-ester intermediate; for transpeptidase activity" evidence="24">
    <location>
        <position position="465"/>
    </location>
</feature>
<dbReference type="GO" id="GO:0046677">
    <property type="term" value="P:response to antibiotic"/>
    <property type="evidence" value="ECO:0007669"/>
    <property type="project" value="UniProtKB-UniRule"/>
</dbReference>
<dbReference type="GO" id="GO:0009252">
    <property type="term" value="P:peptidoglycan biosynthetic process"/>
    <property type="evidence" value="ECO:0007669"/>
    <property type="project" value="UniProtKB-UniRule"/>
</dbReference>
<dbReference type="AlphaFoldDB" id="A4BQ59"/>
<keyword evidence="11 23" id="KW-0808">Transferase</keyword>
<keyword evidence="8" id="KW-0121">Carboxypeptidase</keyword>
<evidence type="ECO:0000256" key="5">
    <source>
        <dbReference type="ARBA" id="ARBA00007739"/>
    </source>
</evidence>
<evidence type="ECO:0000256" key="21">
    <source>
        <dbReference type="ARBA" id="ARBA00049902"/>
    </source>
</evidence>
<evidence type="ECO:0000256" key="11">
    <source>
        <dbReference type="ARBA" id="ARBA00022679"/>
    </source>
</evidence>
<dbReference type="InterPro" id="IPR001460">
    <property type="entry name" value="PCN-bd_Tpept"/>
</dbReference>
<feature type="domain" description="Penicillin-binding protein transpeptidase" evidence="25">
    <location>
        <begin position="427"/>
        <end position="667"/>
    </location>
</feature>
<dbReference type="InterPro" id="IPR028166">
    <property type="entry name" value="UB2H"/>
</dbReference>
<comment type="similarity">
    <text evidence="4 23">In the C-terminal section; belongs to the transpeptidase family.</text>
</comment>
<sequence>MAKRRRKQQPNRKRNSPRGGRFLRRLFLLLLLLLVAGGAAYTYWLNRRIVNEFEGKRWAIPARVFARPLELYPGERLSPENFLVELRAAGYRQSASVEQPGSYVHQGETFRVHTRAFRFWDGGEPARILHVRFGGDDRVAELGNARDGTALPLVRLDPAHIANIYPARREDRILIRLDQVPQPLVEALIAIEDHRFLQHHGISLPGIARALIADIRAGRWVQGGSTLTQQLVKNYFLSNERTLWRKLNEALMAILLELHYSKREILQAYLNEVYLAQDGNRAVHGFGLASRYYFDQPLDQLALEQQALLVGLVKGPSYYNPRRHPERARVRRNRVLDAMREQGFASSAEARRAKRRPLGVVHRPPSSNTAFPAFMDLVKRHLRRDYRYEDLTSEGLLIFTTLAPSVQHAAEQALAKRVRRWLPGTEGAVIVTTVEDGEVEAVVGGGDLRYAGFNRALDARRQIGSLIKPAVYLTALERPQRFGLGSLLPDTPVTLQNANGQVWTPRNYDRKHHGKVPLWSALAHSYNVPTVRLGLEVGLRAVADTIRRLGGRVPDTVYPSLLLGAVQFTPLEVTRMYETIASGGFRTPLRAVRAVMTPDYEVLSHYPLEVARVFDPGPIYLLRYGLQEVVQQGTARGLSRWLPSKLYVAGKTGTTDDTRDSWFAGFTGQRLGVVWVGRDDNGRIGLTGASGAMQIWGEMMAQLPLQAFEPTPPQRVRRRWIDTQTGALAAAYCEHAVELPYIRDSAPDGTSGCVRSASEVDRAMNWVKRLFN</sequence>
<dbReference type="OrthoDB" id="9766909at2"/>
<comment type="function">
    <text evidence="1 23">Cell wall formation. Synthesis of cross-linked peptidoglycan from the lipid intermediates. The enzyme has a penicillin-insensitive transglycosylase N-terminal domain (formation of linear glycan strands) and a penicillin-sensitive transpeptidase C-terminal domain (cross-linking of the peptide subunits).</text>
</comment>
<dbReference type="GO" id="GO:0006508">
    <property type="term" value="P:proteolysis"/>
    <property type="evidence" value="ECO:0007669"/>
    <property type="project" value="UniProtKB-KW"/>
</dbReference>
<evidence type="ECO:0000256" key="18">
    <source>
        <dbReference type="ARBA" id="ARBA00023316"/>
    </source>
</evidence>
<dbReference type="GO" id="GO:0030288">
    <property type="term" value="C:outer membrane-bounded periplasmic space"/>
    <property type="evidence" value="ECO:0007669"/>
    <property type="project" value="TreeGrafter"/>
</dbReference>
<protein>
    <recommendedName>
        <fullName evidence="6 22">Penicillin-binding protein 1B</fullName>
        <shortName evidence="23">PBP-1b</shortName>
        <shortName evidence="23">PBP1b</shortName>
    </recommendedName>
    <alternativeName>
        <fullName evidence="19 23">Murein polymerase</fullName>
    </alternativeName>
</protein>
<dbReference type="Pfam" id="PF00905">
    <property type="entry name" value="Transpeptidase"/>
    <property type="match status" value="1"/>
</dbReference>
<keyword evidence="15" id="KW-0472">Membrane</keyword>
<dbReference type="NCBIfam" id="TIGR02071">
    <property type="entry name" value="PBP_1b"/>
    <property type="match status" value="1"/>
</dbReference>
<evidence type="ECO:0000256" key="24">
    <source>
        <dbReference type="PIRSR" id="PIRSR002799-1"/>
    </source>
</evidence>
<evidence type="ECO:0000256" key="6">
    <source>
        <dbReference type="ARBA" id="ARBA00018637"/>
    </source>
</evidence>
<comment type="caution">
    <text evidence="28">The sequence shown here is derived from an EMBL/GenBank/DDBJ whole genome shotgun (WGS) entry which is preliminary data.</text>
</comment>
<dbReference type="EMBL" id="AAOF01000004">
    <property type="protein sequence ID" value="EAR22214.1"/>
    <property type="molecule type" value="Genomic_DNA"/>
</dbReference>
<comment type="catalytic activity">
    <reaction evidence="20">
        <text>Preferential cleavage: (Ac)2-L-Lys-D-Ala-|-D-Ala. Also transpeptidation of peptidyl-alanyl moieties that are N-acyl substituents of D-alanine.</text>
        <dbReference type="EC" id="3.4.16.4"/>
    </reaction>
</comment>
<evidence type="ECO:0000256" key="9">
    <source>
        <dbReference type="ARBA" id="ARBA00022670"/>
    </source>
</evidence>
<dbReference type="Proteomes" id="UP000003374">
    <property type="component" value="Unassembled WGS sequence"/>
</dbReference>
<keyword evidence="12" id="KW-0378">Hydrolase</keyword>
<evidence type="ECO:0000256" key="8">
    <source>
        <dbReference type="ARBA" id="ARBA00022645"/>
    </source>
</evidence>
<dbReference type="eggNOG" id="COG0744">
    <property type="taxonomic scope" value="Bacteria"/>
</dbReference>
<keyword evidence="7" id="KW-1003">Cell membrane</keyword>
<dbReference type="GO" id="GO:0005886">
    <property type="term" value="C:plasma membrane"/>
    <property type="evidence" value="ECO:0007669"/>
    <property type="project" value="UniProtKB-SubCell"/>
</dbReference>
<dbReference type="PIRSF" id="PIRSF002799">
    <property type="entry name" value="PBP_1b"/>
    <property type="match status" value="1"/>
</dbReference>
<evidence type="ECO:0000256" key="13">
    <source>
        <dbReference type="ARBA" id="ARBA00022960"/>
    </source>
</evidence>
<evidence type="ECO:0000256" key="4">
    <source>
        <dbReference type="ARBA" id="ARBA00007090"/>
    </source>
</evidence>
<evidence type="ECO:0000256" key="2">
    <source>
        <dbReference type="ARBA" id="ARBA00004236"/>
    </source>
</evidence>
<dbReference type="InterPro" id="IPR023346">
    <property type="entry name" value="Lysozyme-like_dom_sf"/>
</dbReference>
<feature type="domain" description="Bifunctional transglycosylase second" evidence="27">
    <location>
        <begin position="71"/>
        <end position="156"/>
    </location>
</feature>